<reference evidence="4 5" key="1">
    <citation type="journal article" date="2012" name="Stand. Genomic Sci.">
        <title>Complete genome sequencing and analysis of Saprospira grandis str. Lewin, a predatory marine bacterium.</title>
        <authorList>
            <person name="Saw J.H."/>
            <person name="Yuryev A."/>
            <person name="Kanbe M."/>
            <person name="Hou S."/>
            <person name="Young A.G."/>
            <person name="Aizawa S."/>
            <person name="Alam M."/>
        </authorList>
    </citation>
    <scope>NUCLEOTIDE SEQUENCE [LARGE SCALE GENOMIC DNA]</scope>
    <source>
        <strain evidence="4 5">Lewin</strain>
    </source>
</reference>
<dbReference type="InterPro" id="IPR034746">
    <property type="entry name" value="POTRA"/>
</dbReference>
<gene>
    <name evidence="4" type="ordered locus">SGRA_0939</name>
</gene>
<dbReference type="InterPro" id="IPR000184">
    <property type="entry name" value="Bac_surfAg_D15"/>
</dbReference>
<sequence>MRFLLFIFFLLSFVQLAQAQLPYVRIDSLILSDIEGGKLRTKAKTVAAYLPFSVGDSVRLNELQEQLDLAQQTLLNSRLFKTVVVRVKEWEGKSIVLGIELDENLGLYPIPMVELADRNFNVWWKSFNFDLRRINLGLWGLWRNPRGYNDLLKLIGQIGYSPKVELVYVMPPLGNKNAWGYSIEGLWSNNKELAYGIADNKRLFYRDLNSKSPQFDRLRFRLGLYFRQDVWSQQQLTLGFHNYGVSDSIFAQNADFLLGKARQRDFRLRYSWSKDRRDFRNYPFQGYYLQAETEKKGLGIFNELNQWTLGGHLGYYHKFGRGYWSVGGQLSGKLSLLRQKQAFFEQEALGFEEELVRGNQYYVIYGQDYLLWRSDLNVKLMELGERDAPFMALHLRYHLDYGYVWDRFYQQQGGLVNRSLWGTGPAIDLGLMQYRFVLQFEYSLNQSRETAFFFRLKMNL</sequence>
<evidence type="ECO:0000256" key="2">
    <source>
        <dbReference type="ARBA" id="ARBA00023136"/>
    </source>
</evidence>
<keyword evidence="2" id="KW-0472">Membrane</keyword>
<dbReference type="Pfam" id="PF01103">
    <property type="entry name" value="Omp85"/>
    <property type="match status" value="1"/>
</dbReference>
<dbReference type="KEGG" id="sgn:SGRA_0939"/>
<evidence type="ECO:0000313" key="5">
    <source>
        <dbReference type="Proteomes" id="UP000007519"/>
    </source>
</evidence>
<dbReference type="eggNOG" id="COG4775">
    <property type="taxonomic scope" value="Bacteria"/>
</dbReference>
<accession>H6L2U8</accession>
<dbReference type="GO" id="GO:0016020">
    <property type="term" value="C:membrane"/>
    <property type="evidence" value="ECO:0007669"/>
    <property type="project" value="UniProtKB-SubCell"/>
</dbReference>
<dbReference type="PROSITE" id="PS51779">
    <property type="entry name" value="POTRA"/>
    <property type="match status" value="1"/>
</dbReference>
<name>H6L2U8_SAPGL</name>
<evidence type="ECO:0000256" key="1">
    <source>
        <dbReference type="ARBA" id="ARBA00004370"/>
    </source>
</evidence>
<dbReference type="HOGENOM" id="CLU_044184_0_0_10"/>
<evidence type="ECO:0000259" key="3">
    <source>
        <dbReference type="PROSITE" id="PS51779"/>
    </source>
</evidence>
<proteinExistence type="predicted"/>
<feature type="domain" description="POTRA" evidence="3">
    <location>
        <begin position="24"/>
        <end position="104"/>
    </location>
</feature>
<keyword evidence="5" id="KW-1185">Reference proteome</keyword>
<evidence type="ECO:0000313" key="4">
    <source>
        <dbReference type="EMBL" id="AFC23675.1"/>
    </source>
</evidence>
<dbReference type="Gene3D" id="2.40.160.50">
    <property type="entry name" value="membrane protein fhac: a member of the omp85/tpsb transporter family"/>
    <property type="match status" value="1"/>
</dbReference>
<protein>
    <submittedName>
        <fullName evidence="4">Outer membrane protein</fullName>
    </submittedName>
</protein>
<dbReference type="OrthoDB" id="9768717at2"/>
<dbReference type="RefSeq" id="WP_015691325.1">
    <property type="nucleotide sequence ID" value="NC_016940.1"/>
</dbReference>
<dbReference type="Proteomes" id="UP000007519">
    <property type="component" value="Chromosome"/>
</dbReference>
<dbReference type="Gene3D" id="3.10.20.310">
    <property type="entry name" value="membrane protein fhac"/>
    <property type="match status" value="1"/>
</dbReference>
<organism evidence="4 5">
    <name type="scientific">Saprospira grandis (strain Lewin)</name>
    <dbReference type="NCBI Taxonomy" id="984262"/>
    <lineage>
        <taxon>Bacteria</taxon>
        <taxon>Pseudomonadati</taxon>
        <taxon>Bacteroidota</taxon>
        <taxon>Saprospiria</taxon>
        <taxon>Saprospirales</taxon>
        <taxon>Saprospiraceae</taxon>
        <taxon>Saprospira</taxon>
    </lineage>
</organism>
<dbReference type="STRING" id="984262.SGRA_0939"/>
<dbReference type="AlphaFoldDB" id="H6L2U8"/>
<dbReference type="EMBL" id="CP002831">
    <property type="protein sequence ID" value="AFC23675.1"/>
    <property type="molecule type" value="Genomic_DNA"/>
</dbReference>
<comment type="subcellular location">
    <subcellularLocation>
        <location evidence="1">Membrane</location>
    </subcellularLocation>
</comment>